<keyword evidence="2" id="KW-1185">Reference proteome</keyword>
<dbReference type="AlphaFoldDB" id="A0A2B7ZKC2"/>
<dbReference type="EMBL" id="PDND01000002">
    <property type="protein sequence ID" value="PGH36954.1"/>
    <property type="molecule type" value="Genomic_DNA"/>
</dbReference>
<sequence>MVMVLSRCPNLIGTSGSDQQRCCMARLELSQVPGSRLHSLRISPGSKLSTEYSTEYYGEYQDKKKRMPPTAAEQLYAGLVPLPNPSSHHSSASK</sequence>
<name>A0A2B7ZKC2_9EURO</name>
<dbReference type="Proteomes" id="UP000226031">
    <property type="component" value="Unassembled WGS sequence"/>
</dbReference>
<comment type="caution">
    <text evidence="1">The sequence shown here is derived from an EMBL/GenBank/DDBJ whole genome shotgun (WGS) entry which is preliminary data.</text>
</comment>
<proteinExistence type="predicted"/>
<evidence type="ECO:0000313" key="1">
    <source>
        <dbReference type="EMBL" id="PGH36954.1"/>
    </source>
</evidence>
<organism evidence="1 2">
    <name type="scientific">[Emmonsia] crescens</name>
    <dbReference type="NCBI Taxonomy" id="73230"/>
    <lineage>
        <taxon>Eukaryota</taxon>
        <taxon>Fungi</taxon>
        <taxon>Dikarya</taxon>
        <taxon>Ascomycota</taxon>
        <taxon>Pezizomycotina</taxon>
        <taxon>Eurotiomycetes</taxon>
        <taxon>Eurotiomycetidae</taxon>
        <taxon>Onygenales</taxon>
        <taxon>Ajellomycetaceae</taxon>
        <taxon>Emergomyces</taxon>
    </lineage>
</organism>
<evidence type="ECO:0000313" key="2">
    <source>
        <dbReference type="Proteomes" id="UP000226031"/>
    </source>
</evidence>
<accession>A0A2B7ZKC2</accession>
<gene>
    <name evidence="1" type="ORF">GX50_00189</name>
</gene>
<protein>
    <submittedName>
        <fullName evidence="1">Uncharacterized protein</fullName>
    </submittedName>
</protein>
<reference evidence="1 2" key="1">
    <citation type="submission" date="2017-10" db="EMBL/GenBank/DDBJ databases">
        <title>Comparative genomics in systemic dimorphic fungi from Ajellomycetaceae.</title>
        <authorList>
            <person name="Munoz J.F."/>
            <person name="Mcewen J.G."/>
            <person name="Clay O.K."/>
            <person name="Cuomo C.A."/>
        </authorList>
    </citation>
    <scope>NUCLEOTIDE SEQUENCE [LARGE SCALE GENOMIC DNA]</scope>
    <source>
        <strain evidence="1 2">UAMH4076</strain>
    </source>
</reference>